<comment type="caution">
    <text evidence="1">The sequence shown here is derived from an EMBL/GenBank/DDBJ whole genome shotgun (WGS) entry which is preliminary data.</text>
</comment>
<proteinExistence type="predicted"/>
<keyword evidence="2" id="KW-1185">Reference proteome</keyword>
<gene>
    <name evidence="1" type="ORF">CEXT_317551</name>
</gene>
<dbReference type="Proteomes" id="UP001054945">
    <property type="component" value="Unassembled WGS sequence"/>
</dbReference>
<accession>A0AAV4QVM3</accession>
<dbReference type="AlphaFoldDB" id="A0AAV4QVM3"/>
<evidence type="ECO:0000313" key="2">
    <source>
        <dbReference type="Proteomes" id="UP001054945"/>
    </source>
</evidence>
<protein>
    <submittedName>
        <fullName evidence="1">Uncharacterized protein</fullName>
    </submittedName>
</protein>
<sequence length="78" mass="8949">MELPNHESSILMETSPHREVVLPFFQLRHPHKAPGLEQQSAGTNQKWGNEMPMALSSMKYRNYVISPVDKQKLCNLDS</sequence>
<reference evidence="1 2" key="1">
    <citation type="submission" date="2021-06" db="EMBL/GenBank/DDBJ databases">
        <title>Caerostris extrusa draft genome.</title>
        <authorList>
            <person name="Kono N."/>
            <person name="Arakawa K."/>
        </authorList>
    </citation>
    <scope>NUCLEOTIDE SEQUENCE [LARGE SCALE GENOMIC DNA]</scope>
</reference>
<organism evidence="1 2">
    <name type="scientific">Caerostris extrusa</name>
    <name type="common">Bark spider</name>
    <name type="synonym">Caerostris bankana</name>
    <dbReference type="NCBI Taxonomy" id="172846"/>
    <lineage>
        <taxon>Eukaryota</taxon>
        <taxon>Metazoa</taxon>
        <taxon>Ecdysozoa</taxon>
        <taxon>Arthropoda</taxon>
        <taxon>Chelicerata</taxon>
        <taxon>Arachnida</taxon>
        <taxon>Araneae</taxon>
        <taxon>Araneomorphae</taxon>
        <taxon>Entelegynae</taxon>
        <taxon>Araneoidea</taxon>
        <taxon>Araneidae</taxon>
        <taxon>Caerostris</taxon>
    </lineage>
</organism>
<name>A0AAV4QVM3_CAEEX</name>
<evidence type="ECO:0000313" key="1">
    <source>
        <dbReference type="EMBL" id="GIY13300.1"/>
    </source>
</evidence>
<dbReference type="EMBL" id="BPLR01006915">
    <property type="protein sequence ID" value="GIY13300.1"/>
    <property type="molecule type" value="Genomic_DNA"/>
</dbReference>